<accession>A0ABN9Y2F8</accession>
<feature type="compositionally biased region" description="Low complexity" evidence="3">
    <location>
        <begin position="712"/>
        <end position="727"/>
    </location>
</feature>
<feature type="domain" description="EF-hand" evidence="4">
    <location>
        <begin position="535"/>
        <end position="570"/>
    </location>
</feature>
<feature type="coiled-coil region" evidence="2">
    <location>
        <begin position="301"/>
        <end position="399"/>
    </location>
</feature>
<feature type="region of interest" description="Disordered" evidence="3">
    <location>
        <begin position="746"/>
        <end position="957"/>
    </location>
</feature>
<proteinExistence type="predicted"/>
<keyword evidence="6" id="KW-1185">Reference proteome</keyword>
<feature type="region of interest" description="Disordered" evidence="3">
    <location>
        <begin position="630"/>
        <end position="674"/>
    </location>
</feature>
<dbReference type="InterPro" id="IPR002048">
    <property type="entry name" value="EF_hand_dom"/>
</dbReference>
<evidence type="ECO:0000313" key="5">
    <source>
        <dbReference type="EMBL" id="CAK0906645.1"/>
    </source>
</evidence>
<evidence type="ECO:0000256" key="1">
    <source>
        <dbReference type="ARBA" id="ARBA00022837"/>
    </source>
</evidence>
<feature type="compositionally biased region" description="Low complexity" evidence="3">
    <location>
        <begin position="1015"/>
        <end position="1043"/>
    </location>
</feature>
<reference evidence="5" key="1">
    <citation type="submission" date="2023-10" db="EMBL/GenBank/DDBJ databases">
        <authorList>
            <person name="Chen Y."/>
            <person name="Shah S."/>
            <person name="Dougan E. K."/>
            <person name="Thang M."/>
            <person name="Chan C."/>
        </authorList>
    </citation>
    <scope>NUCLEOTIDE SEQUENCE [LARGE SCALE GENOMIC DNA]</scope>
</reference>
<evidence type="ECO:0000256" key="2">
    <source>
        <dbReference type="SAM" id="Coils"/>
    </source>
</evidence>
<dbReference type="EMBL" id="CAUYUJ010021726">
    <property type="protein sequence ID" value="CAK0906645.1"/>
    <property type="molecule type" value="Genomic_DNA"/>
</dbReference>
<feature type="compositionally biased region" description="Low complexity" evidence="3">
    <location>
        <begin position="1"/>
        <end position="12"/>
    </location>
</feature>
<evidence type="ECO:0000256" key="3">
    <source>
        <dbReference type="SAM" id="MobiDB-lite"/>
    </source>
</evidence>
<dbReference type="SUPFAM" id="SSF47473">
    <property type="entry name" value="EF-hand"/>
    <property type="match status" value="1"/>
</dbReference>
<keyword evidence="2" id="KW-0175">Coiled coil</keyword>
<evidence type="ECO:0000259" key="4">
    <source>
        <dbReference type="PROSITE" id="PS50222"/>
    </source>
</evidence>
<dbReference type="PROSITE" id="PS50222">
    <property type="entry name" value="EF_HAND_2"/>
    <property type="match status" value="1"/>
</dbReference>
<feature type="compositionally biased region" description="Polar residues" evidence="3">
    <location>
        <begin position="689"/>
        <end position="705"/>
    </location>
</feature>
<name>A0ABN9Y2F8_9DINO</name>
<keyword evidence="1" id="KW-0106">Calcium</keyword>
<feature type="compositionally biased region" description="Gly residues" evidence="3">
    <location>
        <begin position="828"/>
        <end position="841"/>
    </location>
</feature>
<organism evidence="5 6">
    <name type="scientific">Prorocentrum cordatum</name>
    <dbReference type="NCBI Taxonomy" id="2364126"/>
    <lineage>
        <taxon>Eukaryota</taxon>
        <taxon>Sar</taxon>
        <taxon>Alveolata</taxon>
        <taxon>Dinophyceae</taxon>
        <taxon>Prorocentrales</taxon>
        <taxon>Prorocentraceae</taxon>
        <taxon>Prorocentrum</taxon>
    </lineage>
</organism>
<feature type="region of interest" description="Disordered" evidence="3">
    <location>
        <begin position="962"/>
        <end position="981"/>
    </location>
</feature>
<dbReference type="Proteomes" id="UP001189429">
    <property type="component" value="Unassembled WGS sequence"/>
</dbReference>
<dbReference type="InterPro" id="IPR018247">
    <property type="entry name" value="EF_Hand_1_Ca_BS"/>
</dbReference>
<feature type="region of interest" description="Disordered" evidence="3">
    <location>
        <begin position="1"/>
        <end position="24"/>
    </location>
</feature>
<feature type="region of interest" description="Disordered" evidence="3">
    <location>
        <begin position="688"/>
        <end position="732"/>
    </location>
</feature>
<dbReference type="InterPro" id="IPR011992">
    <property type="entry name" value="EF-hand-dom_pair"/>
</dbReference>
<sequence length="1055" mass="110222">MAARAEALAAGPAPAPRGRPRSAEAGRFAWHLERTMANLEALGQPPERSAALPAALGLAREAAFQSSLATLGVFGSLAWQPPPPAAAAPAALPGTAGALAGISGSLHAELHGFLRGLDARLDAREAALASALDRAAATSIDGLGDLSRRVDEMLAEESRRAAAEREAAAGKLRESVKEMRQKGLADQELAREEALRDWSQRLQDASDALERKLLGRLEASERRAEEQRSAERARQQAWREGVAQRVAAVEQRLEGARGLSGPLAEQVTRLIPDVERLQESCDKVLADRSAFDSWQQRLAACEGAARRAHSADQRLDELRRLVEQTAGEHGRRLNECLGEVGHCRGRISAVEDSVKRLDKSLRIAEQRQLGWDQCRKRDQRDLDLLLDGLQRRLEDAEAQNQHGLQGLLRHLQQPAAALCGRLRGGPSRAGAPAGGLSVRAAATASGVIAPARAPRGPAAGSPAARRGGRAAVVVEQSSFGESSRSLLLAPRGARAAGAVEQGSPGESSRSFLLAPRGERAASPAAARGADAGEQARRRLIGRLFDALDRDGNGLLDQREMEWFARQAGFEGSSEEWAREFRLLCAGTVPAGLKLERFRAMVDEQTVDAGGRLFRGRWFCSHEEICRLLSEPAPAQHSPSRGEGPLLRHGEGGVEPPLLHEANGPRSVGGLDADAQSADAAGRILVQMPRTPQQASARTLLQTPGTTPRAERPGPASGASPARSSFFSEAPRRGCPGAAGLLAGLAAADQASGGQPSESEEEDGHGPPESQGPRASGGDVTVTQPGFSFGAPPGAAAGAWRGAGPEEGAREAGALPRSGPGEELAAHAGRGGEGEGAGGEGSAGSERRLEETGSMGSGAWDDPDSQGDDLSPIAPLSLQVQPPMDEEEEQADSEIAPAAPARWPTDLPRESDSEGEEEQADSEIAPAAPARWPTDLPRESDSEGEDEEPGVLVESIRAPVPRALGRPAAAGPAGGIPAGAARERAALPQGIVRVAPPPLVARPSEEEEEEEEAKEAAPGLAAEAGAEEAVVASPPGSGSSSGHSLDIGVLDDDIEL</sequence>
<evidence type="ECO:0000313" key="6">
    <source>
        <dbReference type="Proteomes" id="UP001189429"/>
    </source>
</evidence>
<dbReference type="PROSITE" id="PS00018">
    <property type="entry name" value="EF_HAND_1"/>
    <property type="match status" value="1"/>
</dbReference>
<feature type="region of interest" description="Disordered" evidence="3">
    <location>
        <begin position="987"/>
        <end position="1055"/>
    </location>
</feature>
<feature type="compositionally biased region" description="Low complexity" evidence="3">
    <location>
        <begin position="789"/>
        <end position="802"/>
    </location>
</feature>
<gene>
    <name evidence="5" type="ORF">PCOR1329_LOCUS81901</name>
</gene>
<protein>
    <recommendedName>
        <fullName evidence="4">EF-hand domain-containing protein</fullName>
    </recommendedName>
</protein>
<comment type="caution">
    <text evidence="5">The sequence shown here is derived from an EMBL/GenBank/DDBJ whole genome shotgun (WGS) entry which is preliminary data.</text>
</comment>